<feature type="transmembrane region" description="Helical" evidence="5">
    <location>
        <begin position="389"/>
        <end position="407"/>
    </location>
</feature>
<keyword evidence="4 5" id="KW-0472">Membrane</keyword>
<feature type="transmembrane region" description="Helical" evidence="5">
    <location>
        <begin position="254"/>
        <end position="272"/>
    </location>
</feature>
<evidence type="ECO:0000256" key="1">
    <source>
        <dbReference type="ARBA" id="ARBA00004141"/>
    </source>
</evidence>
<dbReference type="Pfam" id="PF04932">
    <property type="entry name" value="Wzy_C"/>
    <property type="match status" value="1"/>
</dbReference>
<accession>A0A1H3G8K8</accession>
<evidence type="ECO:0000256" key="4">
    <source>
        <dbReference type="ARBA" id="ARBA00023136"/>
    </source>
</evidence>
<gene>
    <name evidence="7" type="ORF">SAMN05443545_10921</name>
</gene>
<feature type="transmembrane region" description="Helical" evidence="5">
    <location>
        <begin position="73"/>
        <end position="91"/>
    </location>
</feature>
<feature type="transmembrane region" description="Helical" evidence="5">
    <location>
        <begin position="359"/>
        <end position="377"/>
    </location>
</feature>
<evidence type="ECO:0000256" key="5">
    <source>
        <dbReference type="SAM" id="Phobius"/>
    </source>
</evidence>
<keyword evidence="2 5" id="KW-0812">Transmembrane</keyword>
<feature type="transmembrane region" description="Helical" evidence="5">
    <location>
        <begin position="129"/>
        <end position="149"/>
    </location>
</feature>
<protein>
    <submittedName>
        <fullName evidence="7">O-antigen ligase</fullName>
    </submittedName>
</protein>
<evidence type="ECO:0000256" key="2">
    <source>
        <dbReference type="ARBA" id="ARBA00022692"/>
    </source>
</evidence>
<evidence type="ECO:0000313" key="8">
    <source>
        <dbReference type="Proteomes" id="UP000198500"/>
    </source>
</evidence>
<feature type="transmembrane region" description="Helical" evidence="5">
    <location>
        <begin position="44"/>
        <end position="61"/>
    </location>
</feature>
<dbReference type="InterPro" id="IPR007016">
    <property type="entry name" value="O-antigen_ligase-rel_domated"/>
</dbReference>
<keyword evidence="3 5" id="KW-1133">Transmembrane helix</keyword>
<feature type="transmembrane region" description="Helical" evidence="5">
    <location>
        <begin position="21"/>
        <end position="38"/>
    </location>
</feature>
<feature type="transmembrane region" description="Helical" evidence="5">
    <location>
        <begin position="195"/>
        <end position="216"/>
    </location>
</feature>
<feature type="domain" description="O-antigen ligase-related" evidence="6">
    <location>
        <begin position="206"/>
        <end position="369"/>
    </location>
</feature>
<dbReference type="EMBL" id="FNNI01000009">
    <property type="protein sequence ID" value="SDX98699.1"/>
    <property type="molecule type" value="Genomic_DNA"/>
</dbReference>
<dbReference type="PANTHER" id="PTHR37422">
    <property type="entry name" value="TEICHURONIC ACID BIOSYNTHESIS PROTEIN TUAE"/>
    <property type="match status" value="1"/>
</dbReference>
<name>A0A1H3G8K8_9GAMM</name>
<dbReference type="PANTHER" id="PTHR37422:SF13">
    <property type="entry name" value="LIPOPOLYSACCHARIDE BIOSYNTHESIS PROTEIN PA4999-RELATED"/>
    <property type="match status" value="1"/>
</dbReference>
<comment type="subcellular location">
    <subcellularLocation>
        <location evidence="1">Membrane</location>
        <topology evidence="1">Multi-pass membrane protein</topology>
    </subcellularLocation>
</comment>
<dbReference type="GO" id="GO:0016874">
    <property type="term" value="F:ligase activity"/>
    <property type="evidence" value="ECO:0007669"/>
    <property type="project" value="UniProtKB-KW"/>
</dbReference>
<dbReference type="InterPro" id="IPR051533">
    <property type="entry name" value="WaaL-like"/>
</dbReference>
<feature type="transmembrane region" description="Helical" evidence="5">
    <location>
        <begin position="413"/>
        <end position="434"/>
    </location>
</feature>
<feature type="transmembrane region" description="Helical" evidence="5">
    <location>
        <begin position="222"/>
        <end position="242"/>
    </location>
</feature>
<organism evidence="7 8">
    <name type="scientific">Aidingimonas halophila</name>
    <dbReference type="NCBI Taxonomy" id="574349"/>
    <lineage>
        <taxon>Bacteria</taxon>
        <taxon>Pseudomonadati</taxon>
        <taxon>Pseudomonadota</taxon>
        <taxon>Gammaproteobacteria</taxon>
        <taxon>Oceanospirillales</taxon>
        <taxon>Halomonadaceae</taxon>
        <taxon>Aidingimonas</taxon>
    </lineage>
</organism>
<dbReference type="OrthoDB" id="8576060at2"/>
<dbReference type="AlphaFoldDB" id="A0A1H3G8K8"/>
<dbReference type="Proteomes" id="UP000198500">
    <property type="component" value="Unassembled WGS sequence"/>
</dbReference>
<dbReference type="RefSeq" id="WP_092571629.1">
    <property type="nucleotide sequence ID" value="NZ_BMXH01000007.1"/>
</dbReference>
<feature type="transmembrane region" description="Helical" evidence="5">
    <location>
        <begin position="169"/>
        <end position="188"/>
    </location>
</feature>
<evidence type="ECO:0000313" key="7">
    <source>
        <dbReference type="EMBL" id="SDX98699.1"/>
    </source>
</evidence>
<keyword evidence="8" id="KW-1185">Reference proteome</keyword>
<dbReference type="GO" id="GO:0016020">
    <property type="term" value="C:membrane"/>
    <property type="evidence" value="ECO:0007669"/>
    <property type="project" value="UniProtKB-SubCell"/>
</dbReference>
<evidence type="ECO:0000256" key="3">
    <source>
        <dbReference type="ARBA" id="ARBA00022989"/>
    </source>
</evidence>
<feature type="transmembrane region" description="Helical" evidence="5">
    <location>
        <begin position="103"/>
        <end position="122"/>
    </location>
</feature>
<keyword evidence="7" id="KW-0436">Ligase</keyword>
<proteinExistence type="predicted"/>
<dbReference type="STRING" id="574349.SAMN05443545_10921"/>
<sequence>MQSRFREARGSLQNHTDGWRGKVYALGWFAISIYAFFWLIDLDISRAGESLFILCFAIAWWSETESWLKWHRIFLLLLAFVVLQIGVYFFAAERFPDFADDQIKSSRHVAKLFLCIAVAWWLRGSVNAAKYLIAIFFAGFLVSLLFTASLEDWVRGFQGRRLDFGYKNAQHTAVYFGLAFIVGLSLFLREISHRMSLVPTVVSIAAMSLGGAGILVTQTRSVWLAIAITLIVVTLAWSGYALARGSAFVTPRRLLVVVFGVVVMAGLAVTTYKPFIEPRMDKGLETLAVVMDGEKNDLSYAGLGVRIRSWDYALDRIEERPLTGWGPQSRKPLIDEGPFPDRFKKRFGHFHNSYLELTLAYGAVGVLLLGLLIFCIMKGVFRLAHRGHFHLFLGLSASWVFFAFVNLFESYLIFRTGMYFFIFIGGVGMSFYIFGVRNGERHPA</sequence>
<reference evidence="7 8" key="1">
    <citation type="submission" date="2016-10" db="EMBL/GenBank/DDBJ databases">
        <authorList>
            <person name="de Groot N.N."/>
        </authorList>
    </citation>
    <scope>NUCLEOTIDE SEQUENCE [LARGE SCALE GENOMIC DNA]</scope>
    <source>
        <strain evidence="7 8">DSM 19219</strain>
    </source>
</reference>
<evidence type="ECO:0000259" key="6">
    <source>
        <dbReference type="Pfam" id="PF04932"/>
    </source>
</evidence>